<evidence type="ECO:0008006" key="9">
    <source>
        <dbReference type="Google" id="ProtNLM"/>
    </source>
</evidence>
<dbReference type="FunFam" id="3.90.230.10:FF:000009">
    <property type="entry name" value="xaa-Pro aminopeptidase 2"/>
    <property type="match status" value="1"/>
</dbReference>
<evidence type="ECO:0000256" key="3">
    <source>
        <dbReference type="ARBA" id="ARBA00022801"/>
    </source>
</evidence>
<comment type="similarity">
    <text evidence="1">Belongs to the peptidase M24B family.</text>
</comment>
<dbReference type="Gene3D" id="3.40.350.10">
    <property type="entry name" value="Creatinase/prolidase N-terminal domain"/>
    <property type="match status" value="2"/>
</dbReference>
<organism evidence="7 8">
    <name type="scientific">Commensalibacter intestini</name>
    <dbReference type="NCBI Taxonomy" id="479936"/>
    <lineage>
        <taxon>Bacteria</taxon>
        <taxon>Pseudomonadati</taxon>
        <taxon>Pseudomonadota</taxon>
        <taxon>Alphaproteobacteria</taxon>
        <taxon>Acetobacterales</taxon>
        <taxon>Acetobacteraceae</taxon>
    </lineage>
</organism>
<dbReference type="GO" id="GO:0046872">
    <property type="term" value="F:metal ion binding"/>
    <property type="evidence" value="ECO:0007669"/>
    <property type="project" value="UniProtKB-KW"/>
</dbReference>
<dbReference type="Pfam" id="PF01321">
    <property type="entry name" value="Creatinase_N"/>
    <property type="match status" value="1"/>
</dbReference>
<evidence type="ECO:0000313" key="7">
    <source>
        <dbReference type="EMBL" id="OUI79458.1"/>
    </source>
</evidence>
<dbReference type="AlphaFoldDB" id="A0A251ZXQ9"/>
<evidence type="ECO:0000256" key="1">
    <source>
        <dbReference type="ARBA" id="ARBA00008766"/>
    </source>
</evidence>
<accession>A0A251ZXQ9</accession>
<dbReference type="InterPro" id="IPR029149">
    <property type="entry name" value="Creatin/AminoP/Spt16_N"/>
</dbReference>
<dbReference type="InterPro" id="IPR036005">
    <property type="entry name" value="Creatinase/aminopeptidase-like"/>
</dbReference>
<dbReference type="SUPFAM" id="SSF55920">
    <property type="entry name" value="Creatinase/aminopeptidase"/>
    <property type="match status" value="1"/>
</dbReference>
<dbReference type="Pfam" id="PF16188">
    <property type="entry name" value="Peptidase_M24_C"/>
    <property type="match status" value="1"/>
</dbReference>
<keyword evidence="3" id="KW-0378">Hydrolase</keyword>
<dbReference type="PANTHER" id="PTHR43763:SF6">
    <property type="entry name" value="XAA-PRO AMINOPEPTIDASE 1"/>
    <property type="match status" value="1"/>
</dbReference>
<dbReference type="Pfam" id="PF16189">
    <property type="entry name" value="Creatinase_N_2"/>
    <property type="match status" value="1"/>
</dbReference>
<dbReference type="PANTHER" id="PTHR43763">
    <property type="entry name" value="XAA-PRO AMINOPEPTIDASE 1"/>
    <property type="match status" value="1"/>
</dbReference>
<sequence length="585" mass="66092">MTSAQKITQIRSLLKQQNIDGFIIQRGDEFLNEYVAPYAERLAWLTGFTGSAGMAVILQENAAVFSDGRYILQMQQELDQEYWESFHISKHPPIQWILEQKKETICLGYDPKLMSERDLKAFQVPTITLVPMIKNPIDAIWNNQPTPPHHPIVPHEIQFSGQDHQEKLQQLHQELISKQEDAYILCDPASICWLLNIRGSDVPYTPIPLIFAIIKQDSVALYADKTQYTKGLSNFLGKNIHLKSHHDLEADLLTLKNKNVAFDPVQTPIWFIQTLEKQNVTFSNRNNPCIALKACKNPIEQEGSRQAHLRDAVAMCRFLYWLEHHGIGLSEVEVAHQLNCFRQEAGGEFYREESFPAISGVGENGAVIHYHATPEHCSILTENKAYLIDSGGQYLDGTTDITRTIWLGKNQAPKALKEAATCVLQGHIALSSAIFPKGTTGSRLDVLARYALWQNGLDYDHGTGHGVGSYLSVHEGPCRISSIPFPVPLQAGMILSNEPGYYLSGQYGIRLENLLLVTTAPFENFLQFEPLTLVPFDLNMIAIENLSDQEKKWLNHYHQHVLQKISSHLNPQEQQWLQTVCAPVT</sequence>
<dbReference type="Gene3D" id="3.90.230.10">
    <property type="entry name" value="Creatinase/methionine aminopeptidase superfamily"/>
    <property type="match status" value="1"/>
</dbReference>
<feature type="domain" description="Peptidase M24 C-terminal" evidence="6">
    <location>
        <begin position="524"/>
        <end position="583"/>
    </location>
</feature>
<evidence type="ECO:0000259" key="4">
    <source>
        <dbReference type="Pfam" id="PF00557"/>
    </source>
</evidence>
<dbReference type="InterPro" id="IPR000587">
    <property type="entry name" value="Creatinase_N"/>
</dbReference>
<evidence type="ECO:0000313" key="8">
    <source>
        <dbReference type="Proteomes" id="UP000194946"/>
    </source>
</evidence>
<dbReference type="EMBL" id="JOPB01000001">
    <property type="protein sequence ID" value="OUI79458.1"/>
    <property type="molecule type" value="Genomic_DNA"/>
</dbReference>
<keyword evidence="8" id="KW-1185">Reference proteome</keyword>
<dbReference type="InterPro" id="IPR033740">
    <property type="entry name" value="Pept_M24B"/>
</dbReference>
<proteinExistence type="inferred from homology"/>
<dbReference type="SUPFAM" id="SSF53092">
    <property type="entry name" value="Creatinase/prolidase N-terminal domain"/>
    <property type="match status" value="1"/>
</dbReference>
<reference evidence="8" key="1">
    <citation type="submission" date="2014-06" db="EMBL/GenBank/DDBJ databases">
        <authorList>
            <person name="Winans N.J."/>
            <person name="Newell P.D."/>
            <person name="Douglas A.E."/>
        </authorList>
    </citation>
    <scope>NUCLEOTIDE SEQUENCE [LARGE SCALE GENOMIC DNA]</scope>
    <source>
        <strain evidence="8">DmL_052</strain>
    </source>
</reference>
<name>A0A251ZXQ9_9PROT</name>
<dbReference type="RefSeq" id="WP_086631767.1">
    <property type="nucleotide sequence ID" value="NZ_JOPB01000001.1"/>
</dbReference>
<evidence type="ECO:0000259" key="5">
    <source>
        <dbReference type="Pfam" id="PF01321"/>
    </source>
</evidence>
<protein>
    <recommendedName>
        <fullName evidence="9">X-Pro aminopeptidase</fullName>
    </recommendedName>
</protein>
<evidence type="ECO:0000259" key="6">
    <source>
        <dbReference type="Pfam" id="PF16188"/>
    </source>
</evidence>
<dbReference type="GO" id="GO:0070006">
    <property type="term" value="F:metalloaminopeptidase activity"/>
    <property type="evidence" value="ECO:0007669"/>
    <property type="project" value="InterPro"/>
</dbReference>
<feature type="domain" description="Creatinase N-terminal" evidence="5">
    <location>
        <begin position="7"/>
        <end position="115"/>
    </location>
</feature>
<dbReference type="Proteomes" id="UP000194946">
    <property type="component" value="Unassembled WGS sequence"/>
</dbReference>
<dbReference type="Pfam" id="PF00557">
    <property type="entry name" value="Peptidase_M24"/>
    <property type="match status" value="1"/>
</dbReference>
<dbReference type="InterPro" id="IPR032416">
    <property type="entry name" value="Peptidase_M24_C"/>
</dbReference>
<comment type="caution">
    <text evidence="7">The sequence shown here is derived from an EMBL/GenBank/DDBJ whole genome shotgun (WGS) entry which is preliminary data.</text>
</comment>
<evidence type="ECO:0000256" key="2">
    <source>
        <dbReference type="ARBA" id="ARBA00022723"/>
    </source>
</evidence>
<dbReference type="GO" id="GO:0005737">
    <property type="term" value="C:cytoplasm"/>
    <property type="evidence" value="ECO:0007669"/>
    <property type="project" value="UniProtKB-ARBA"/>
</dbReference>
<dbReference type="CDD" id="cd01085">
    <property type="entry name" value="APP"/>
    <property type="match status" value="1"/>
</dbReference>
<gene>
    <name evidence="7" type="ORF">HK18_02555</name>
</gene>
<keyword evidence="2" id="KW-0479">Metal-binding</keyword>
<dbReference type="InterPro" id="IPR050422">
    <property type="entry name" value="X-Pro_aminopeptidase_P"/>
</dbReference>
<dbReference type="InterPro" id="IPR000994">
    <property type="entry name" value="Pept_M24"/>
</dbReference>
<feature type="domain" description="Peptidase M24" evidence="4">
    <location>
        <begin position="304"/>
        <end position="518"/>
    </location>
</feature>